<reference evidence="2" key="1">
    <citation type="submission" date="2023-09" db="UniProtKB">
        <authorList>
            <consortium name="Ensembl"/>
        </authorList>
    </citation>
    <scope>IDENTIFICATION</scope>
</reference>
<dbReference type="AlphaFoldDB" id="A0A3B4ZRN3"/>
<organism evidence="2">
    <name type="scientific">Stegastes partitus</name>
    <name type="common">bicolor damselfish</name>
    <dbReference type="NCBI Taxonomy" id="144197"/>
    <lineage>
        <taxon>Eukaryota</taxon>
        <taxon>Metazoa</taxon>
        <taxon>Chordata</taxon>
        <taxon>Craniata</taxon>
        <taxon>Vertebrata</taxon>
        <taxon>Euteleostomi</taxon>
        <taxon>Actinopterygii</taxon>
        <taxon>Neopterygii</taxon>
        <taxon>Teleostei</taxon>
        <taxon>Neoteleostei</taxon>
        <taxon>Acanthomorphata</taxon>
        <taxon>Ovalentaria</taxon>
        <taxon>Pomacentridae</taxon>
        <taxon>Stegastes</taxon>
    </lineage>
</organism>
<evidence type="ECO:0000259" key="1">
    <source>
        <dbReference type="Pfam" id="PF01498"/>
    </source>
</evidence>
<accession>A0A3B4ZRN3</accession>
<dbReference type="Pfam" id="PF01498">
    <property type="entry name" value="HTH_Tnp_Tc3_2"/>
    <property type="match status" value="1"/>
</dbReference>
<feature type="domain" description="Transposase Tc1-like" evidence="1">
    <location>
        <begin position="22"/>
        <end position="62"/>
    </location>
</feature>
<protein>
    <recommendedName>
        <fullName evidence="1">Transposase Tc1-like domain-containing protein</fullName>
    </recommendedName>
</protein>
<dbReference type="InterPro" id="IPR002492">
    <property type="entry name" value="Transposase_Tc1-like"/>
</dbReference>
<dbReference type="InterPro" id="IPR036397">
    <property type="entry name" value="RNaseH_sf"/>
</dbReference>
<dbReference type="GO" id="GO:0015074">
    <property type="term" value="P:DNA integration"/>
    <property type="evidence" value="ECO:0007669"/>
    <property type="project" value="InterPro"/>
</dbReference>
<dbReference type="GO" id="GO:0006313">
    <property type="term" value="P:DNA transposition"/>
    <property type="evidence" value="ECO:0007669"/>
    <property type="project" value="InterPro"/>
</dbReference>
<evidence type="ECO:0000313" key="2">
    <source>
        <dbReference type="Ensembl" id="ENSSPAP00000010411.1"/>
    </source>
</evidence>
<name>A0A3B4ZRN3_9TELE</name>
<sequence>MSCSLCFGQDVQLRAVNAGKEDLVASAVTVRRRLLKDRRPKKKPLLTQKMKKVRLNWCKEHVRWTPEQWKSHNCNFSCIMTTTQNSPREQML</sequence>
<dbReference type="Ensembl" id="ENSSPAT00000010591.1">
    <property type="protein sequence ID" value="ENSSPAP00000010411.1"/>
    <property type="gene ID" value="ENSSPAG00000007918.1"/>
</dbReference>
<proteinExistence type="predicted"/>
<dbReference type="Gene3D" id="3.30.420.10">
    <property type="entry name" value="Ribonuclease H-like superfamily/Ribonuclease H"/>
    <property type="match status" value="1"/>
</dbReference>
<dbReference type="GO" id="GO:0003677">
    <property type="term" value="F:DNA binding"/>
    <property type="evidence" value="ECO:0007669"/>
    <property type="project" value="InterPro"/>
</dbReference>